<keyword evidence="4 8" id="KW-0812">Transmembrane</keyword>
<keyword evidence="6 8" id="KW-0472">Membrane</keyword>
<feature type="transmembrane region" description="Helical" evidence="8">
    <location>
        <begin position="104"/>
        <end position="125"/>
    </location>
</feature>
<dbReference type="GO" id="GO:0005044">
    <property type="term" value="F:scavenger receptor activity"/>
    <property type="evidence" value="ECO:0007669"/>
    <property type="project" value="TreeGrafter"/>
</dbReference>
<evidence type="ECO:0008006" key="10">
    <source>
        <dbReference type="Google" id="ProtNLM"/>
    </source>
</evidence>
<keyword evidence="7" id="KW-0325">Glycoprotein</keyword>
<dbReference type="PRINTS" id="PR01609">
    <property type="entry name" value="CD36FAMILY"/>
</dbReference>
<dbReference type="EMBL" id="GEBQ01004489">
    <property type="protein sequence ID" value="JAT35488.1"/>
    <property type="molecule type" value="Transcribed_RNA"/>
</dbReference>
<evidence type="ECO:0000313" key="9">
    <source>
        <dbReference type="EMBL" id="JAT35488.1"/>
    </source>
</evidence>
<name>A0A1B6MHQ7_9HEMI</name>
<evidence type="ECO:0000256" key="4">
    <source>
        <dbReference type="ARBA" id="ARBA00022692"/>
    </source>
</evidence>
<accession>A0A1B6MHQ7</accession>
<dbReference type="GO" id="GO:0005737">
    <property type="term" value="C:cytoplasm"/>
    <property type="evidence" value="ECO:0007669"/>
    <property type="project" value="TreeGrafter"/>
</dbReference>
<dbReference type="InterPro" id="IPR002159">
    <property type="entry name" value="CD36_fam"/>
</dbReference>
<organism evidence="9">
    <name type="scientific">Graphocephala atropunctata</name>
    <dbReference type="NCBI Taxonomy" id="36148"/>
    <lineage>
        <taxon>Eukaryota</taxon>
        <taxon>Metazoa</taxon>
        <taxon>Ecdysozoa</taxon>
        <taxon>Arthropoda</taxon>
        <taxon>Hexapoda</taxon>
        <taxon>Insecta</taxon>
        <taxon>Pterygota</taxon>
        <taxon>Neoptera</taxon>
        <taxon>Paraneoptera</taxon>
        <taxon>Hemiptera</taxon>
        <taxon>Auchenorrhyncha</taxon>
        <taxon>Membracoidea</taxon>
        <taxon>Cicadellidae</taxon>
        <taxon>Cicadellinae</taxon>
        <taxon>Cicadellini</taxon>
        <taxon>Graphocephala</taxon>
    </lineage>
</organism>
<feature type="transmembrane region" description="Helical" evidence="8">
    <location>
        <begin position="542"/>
        <end position="563"/>
    </location>
</feature>
<evidence type="ECO:0000256" key="3">
    <source>
        <dbReference type="ARBA" id="ARBA00022475"/>
    </source>
</evidence>
<comment type="subcellular location">
    <subcellularLocation>
        <location evidence="1">Cell membrane</location>
    </subcellularLocation>
</comment>
<dbReference type="PANTHER" id="PTHR11923">
    <property type="entry name" value="SCAVENGER RECEPTOR CLASS B TYPE-1 SR-B1"/>
    <property type="match status" value="1"/>
</dbReference>
<proteinExistence type="inferred from homology"/>
<keyword evidence="3" id="KW-1003">Cell membrane</keyword>
<comment type="similarity">
    <text evidence="2">Belongs to the CD36 family.</text>
</comment>
<evidence type="ECO:0000256" key="5">
    <source>
        <dbReference type="ARBA" id="ARBA00022989"/>
    </source>
</evidence>
<evidence type="ECO:0000256" key="7">
    <source>
        <dbReference type="ARBA" id="ARBA00023180"/>
    </source>
</evidence>
<evidence type="ECO:0000256" key="1">
    <source>
        <dbReference type="ARBA" id="ARBA00004236"/>
    </source>
</evidence>
<evidence type="ECO:0000256" key="6">
    <source>
        <dbReference type="ARBA" id="ARBA00023136"/>
    </source>
</evidence>
<dbReference type="PANTHER" id="PTHR11923:SF89">
    <property type="entry name" value="GH15894P"/>
    <property type="match status" value="1"/>
</dbReference>
<reference evidence="9" key="1">
    <citation type="submission" date="2015-11" db="EMBL/GenBank/DDBJ databases">
        <title>De novo transcriptome assembly of four potential Pierce s Disease insect vectors from Arizona vineyards.</title>
        <authorList>
            <person name="Tassone E.E."/>
        </authorList>
    </citation>
    <scope>NUCLEOTIDE SEQUENCE</scope>
</reference>
<dbReference type="AlphaFoldDB" id="A0A1B6MHQ7"/>
<dbReference type="GO" id="GO:0005886">
    <property type="term" value="C:plasma membrane"/>
    <property type="evidence" value="ECO:0007669"/>
    <property type="project" value="UniProtKB-SubCell"/>
</dbReference>
<dbReference type="Pfam" id="PF01130">
    <property type="entry name" value="CD36"/>
    <property type="match status" value="1"/>
</dbReference>
<evidence type="ECO:0000256" key="2">
    <source>
        <dbReference type="ARBA" id="ARBA00010532"/>
    </source>
</evidence>
<protein>
    <recommendedName>
        <fullName evidence="10">Scavenger receptor class B member 1</fullName>
    </recommendedName>
</protein>
<keyword evidence="5 8" id="KW-1133">Transmembrane helix</keyword>
<sequence>MARVTLNDKNPQGVFKTKSKKEKSDCLNLRKTLLGSPRLVILKSAEDLCIKGFDISVKKHKQGERVVEPKVIERLLIGDKDKSATTESQPPTPPRPNKPASFCCLYLALVTSLLFAVVSVLSLVWTPYDVLMNERLKMVRGLPAYEWWANPPDEVLLRVYLFNITNAEEFLENANVKLQMEEIGPYIFREKLRHTDVKFNENGTMTYTAHRTAIFLPELNHLSLNASLTLPNLAVLGMSSYLWDASFFTKLGFNLLQNRLDSQPLMNTTVYNYFWNLSDPLLKVAHQMVPSIVPVQNMGILHQIYHNFVDEVTVYMGPENGYRFFTVNEFHGRPRFGYWENETCDSVQGATEGVTYHQSIAKTDTLKYLRKTICRVTPLHFECELLKMGMKAYRFELPSDIFSRPPDNATDECFLRPGLPNLPSGLTDVSPCYYNFPIAASFPHFLNAEHSVLESINGLTPNKEKHGSFVIVEPNTGVPMESRARSQSNLVVRQVSSFPRVKRFSNTVIPMFWAEYNQVGLPWYIKSLMYLSVNILPVTQTYFSLIFTALSCLLVVRLLFVFVRRWRLSSGTLHSYSSLDLIPPTESLASAPRC</sequence>
<gene>
    <name evidence="9" type="ORF">g.5500</name>
</gene>
<evidence type="ECO:0000256" key="8">
    <source>
        <dbReference type="SAM" id="Phobius"/>
    </source>
</evidence>